<feature type="compositionally biased region" description="Low complexity" evidence="1">
    <location>
        <begin position="250"/>
        <end position="263"/>
    </location>
</feature>
<dbReference type="GO" id="GO:0016747">
    <property type="term" value="F:acyltransferase activity, transferring groups other than amino-acyl groups"/>
    <property type="evidence" value="ECO:0007669"/>
    <property type="project" value="InterPro"/>
</dbReference>
<feature type="transmembrane region" description="Helical" evidence="2">
    <location>
        <begin position="362"/>
        <end position="382"/>
    </location>
</feature>
<feature type="compositionally biased region" description="Basic and acidic residues" evidence="1">
    <location>
        <begin position="41"/>
        <end position="50"/>
    </location>
</feature>
<feature type="compositionally biased region" description="Low complexity" evidence="1">
    <location>
        <begin position="230"/>
        <end position="239"/>
    </location>
</feature>
<gene>
    <name evidence="4" type="ORF">HNP84_004511</name>
</gene>
<protein>
    <submittedName>
        <fullName evidence="4">Fucose 4-O-acetylase-like acetyltransferase</fullName>
    </submittedName>
</protein>
<evidence type="ECO:0000313" key="4">
    <source>
        <dbReference type="EMBL" id="MBB5134777.1"/>
    </source>
</evidence>
<feature type="transmembrane region" description="Helical" evidence="2">
    <location>
        <begin position="609"/>
        <end position="631"/>
    </location>
</feature>
<sequence>MSDTRSSFQVPGSRSDGATSARPEGPADAQATGAPSPPRPWTDDDAHDGMPRPARRGMPYERASSRPAPDAPHEPAPEYPGFIRDRRTATGETPWPTAPAAPAEPRDTQGESFSFWKEPDRGPDPAPPNWDSAPPRGSGWDAAPTWSDTRTPAWDESSAPDNTPDGTFGSAPDRASGGIPGMASGGAPGMASGGAPGMASGGAPGSVAGGAPGSVPGGVPGGAPGGALGGVPADVPAPGSGAGRRRGRPTDGYPTDPGGPAAPRAFQGDPREPGLAPAARPLDLSATDPGGPVPGVQRAATAVREAPPEDAEGGPREEAAAPPAKKRRDPYLDNVKFILIALVVAGHSLVPTLEADSARSAYIFIYSFHMPAFVLISGYLSRNFWHSNAKINKLVDTLLIPFVVVEVGYALLRVALGQKWSLTIIDPAWLNWYLLALVLWRISTPVWTRMKQPLLIAVIIYLVAGFSEISGDFSIDRFFGLLPFYVLGLLLKPEHFDHLNRLWVKIAAVFVLIGAAGVAIYIAHTGAKLAPLYFKNSYAKMDMSWYVGLGTRAALLVGALVMTAAVLALVPRGETWFSDLGTRTLYAYLLHGIPVLIAKEMGWLSVPWLYGPLGALAIMTSCFALAIVLCLPETRTIFKWALEPRLTWLYRRTSK</sequence>
<keyword evidence="2" id="KW-0812">Transmembrane</keyword>
<feature type="domain" description="Acyltransferase 3" evidence="3">
    <location>
        <begin position="330"/>
        <end position="626"/>
    </location>
</feature>
<feature type="transmembrane region" description="Helical" evidence="2">
    <location>
        <begin position="543"/>
        <end position="568"/>
    </location>
</feature>
<dbReference type="Proteomes" id="UP000578449">
    <property type="component" value="Unassembled WGS sequence"/>
</dbReference>
<dbReference type="AlphaFoldDB" id="A0A840PC72"/>
<feature type="compositionally biased region" description="Low complexity" evidence="1">
    <location>
        <begin position="90"/>
        <end position="103"/>
    </location>
</feature>
<keyword evidence="2" id="KW-1133">Transmembrane helix</keyword>
<evidence type="ECO:0000256" key="2">
    <source>
        <dbReference type="SAM" id="Phobius"/>
    </source>
</evidence>
<dbReference type="Pfam" id="PF01757">
    <property type="entry name" value="Acyl_transf_3"/>
    <property type="match status" value="1"/>
</dbReference>
<dbReference type="InterPro" id="IPR002656">
    <property type="entry name" value="Acyl_transf_3_dom"/>
</dbReference>
<feature type="compositionally biased region" description="Gly residues" evidence="1">
    <location>
        <begin position="178"/>
        <end position="229"/>
    </location>
</feature>
<feature type="transmembrane region" description="Helical" evidence="2">
    <location>
        <begin position="420"/>
        <end position="440"/>
    </location>
</feature>
<keyword evidence="2" id="KW-0472">Membrane</keyword>
<evidence type="ECO:0000256" key="1">
    <source>
        <dbReference type="SAM" id="MobiDB-lite"/>
    </source>
</evidence>
<feature type="transmembrane region" description="Helical" evidence="2">
    <location>
        <begin position="503"/>
        <end position="523"/>
    </location>
</feature>
<keyword evidence="5" id="KW-1185">Reference proteome</keyword>
<feature type="transmembrane region" description="Helical" evidence="2">
    <location>
        <begin position="452"/>
        <end position="469"/>
    </location>
</feature>
<name>A0A840PC72_9ACTN</name>
<proteinExistence type="predicted"/>
<dbReference type="InterPro" id="IPR052734">
    <property type="entry name" value="Nod_factor_acetyltransferase"/>
</dbReference>
<organism evidence="4 5">
    <name type="scientific">Thermocatellispora tengchongensis</name>
    <dbReference type="NCBI Taxonomy" id="1073253"/>
    <lineage>
        <taxon>Bacteria</taxon>
        <taxon>Bacillati</taxon>
        <taxon>Actinomycetota</taxon>
        <taxon>Actinomycetes</taxon>
        <taxon>Streptosporangiales</taxon>
        <taxon>Streptosporangiaceae</taxon>
        <taxon>Thermocatellispora</taxon>
    </lineage>
</organism>
<dbReference type="RefSeq" id="WP_185051672.1">
    <property type="nucleotide sequence ID" value="NZ_BAABIX010000004.1"/>
</dbReference>
<feature type="transmembrane region" description="Helical" evidence="2">
    <location>
        <begin position="394"/>
        <end position="414"/>
    </location>
</feature>
<feature type="compositionally biased region" description="Polar residues" evidence="1">
    <location>
        <begin position="1"/>
        <end position="18"/>
    </location>
</feature>
<reference evidence="4 5" key="1">
    <citation type="submission" date="2020-08" db="EMBL/GenBank/DDBJ databases">
        <title>Genomic Encyclopedia of Type Strains, Phase IV (KMG-IV): sequencing the most valuable type-strain genomes for metagenomic binning, comparative biology and taxonomic classification.</title>
        <authorList>
            <person name="Goeker M."/>
        </authorList>
    </citation>
    <scope>NUCLEOTIDE SEQUENCE [LARGE SCALE GENOMIC DNA]</scope>
    <source>
        <strain evidence="4 5">DSM 45615</strain>
    </source>
</reference>
<accession>A0A840PC72</accession>
<dbReference type="EMBL" id="JACHGN010000009">
    <property type="protein sequence ID" value="MBB5134777.1"/>
    <property type="molecule type" value="Genomic_DNA"/>
</dbReference>
<feature type="transmembrane region" description="Helical" evidence="2">
    <location>
        <begin position="331"/>
        <end position="350"/>
    </location>
</feature>
<dbReference type="PANTHER" id="PTHR37312:SF1">
    <property type="entry name" value="MEMBRANE-BOUND ACYLTRANSFERASE YKRP-RELATED"/>
    <property type="match status" value="1"/>
</dbReference>
<comment type="caution">
    <text evidence="4">The sequence shown here is derived from an EMBL/GenBank/DDBJ whole genome shotgun (WGS) entry which is preliminary data.</text>
</comment>
<keyword evidence="4" id="KW-0808">Transferase</keyword>
<dbReference type="PANTHER" id="PTHR37312">
    <property type="entry name" value="MEMBRANE-BOUND ACYLTRANSFERASE YKRP-RELATED"/>
    <property type="match status" value="1"/>
</dbReference>
<evidence type="ECO:0000259" key="3">
    <source>
        <dbReference type="Pfam" id="PF01757"/>
    </source>
</evidence>
<evidence type="ECO:0000313" key="5">
    <source>
        <dbReference type="Proteomes" id="UP000578449"/>
    </source>
</evidence>
<feature type="region of interest" description="Disordered" evidence="1">
    <location>
        <begin position="1"/>
        <end position="326"/>
    </location>
</feature>